<keyword evidence="4" id="KW-1185">Reference proteome</keyword>
<comment type="caution">
    <text evidence="3">The sequence shown here is derived from an EMBL/GenBank/DDBJ whole genome shotgun (WGS) entry which is preliminary data.</text>
</comment>
<proteinExistence type="predicted"/>
<reference evidence="3 4" key="1">
    <citation type="journal article" date="2017" name="Genome Biol.">
        <title>New reference genome sequences of hot pepper reveal the massive evolution of plant disease-resistance genes by retroduplication.</title>
        <authorList>
            <person name="Kim S."/>
            <person name="Park J."/>
            <person name="Yeom S.I."/>
            <person name="Kim Y.M."/>
            <person name="Seo E."/>
            <person name="Kim K.T."/>
            <person name="Kim M.S."/>
            <person name="Lee J.M."/>
            <person name="Cheong K."/>
            <person name="Shin H.S."/>
            <person name="Kim S.B."/>
            <person name="Han K."/>
            <person name="Lee J."/>
            <person name="Park M."/>
            <person name="Lee H.A."/>
            <person name="Lee H.Y."/>
            <person name="Lee Y."/>
            <person name="Oh S."/>
            <person name="Lee J.H."/>
            <person name="Choi E."/>
            <person name="Choi E."/>
            <person name="Lee S.E."/>
            <person name="Jeon J."/>
            <person name="Kim H."/>
            <person name="Choi G."/>
            <person name="Song H."/>
            <person name="Lee J."/>
            <person name="Lee S.C."/>
            <person name="Kwon J.K."/>
            <person name="Lee H.Y."/>
            <person name="Koo N."/>
            <person name="Hong Y."/>
            <person name="Kim R.W."/>
            <person name="Kang W.H."/>
            <person name="Huh J.H."/>
            <person name="Kang B.C."/>
            <person name="Yang T.J."/>
            <person name="Lee Y.H."/>
            <person name="Bennetzen J.L."/>
            <person name="Choi D."/>
        </authorList>
    </citation>
    <scope>NUCLEOTIDE SEQUENCE [LARGE SCALE GENOMIC DNA]</scope>
    <source>
        <strain evidence="4">cv. PBC81</strain>
    </source>
</reference>
<feature type="compositionally biased region" description="Polar residues" evidence="2">
    <location>
        <begin position="188"/>
        <end position="202"/>
    </location>
</feature>
<feature type="compositionally biased region" description="Basic and acidic residues" evidence="2">
    <location>
        <begin position="163"/>
        <end position="174"/>
    </location>
</feature>
<reference evidence="4" key="2">
    <citation type="journal article" date="2017" name="J. Anim. Genet.">
        <title>Multiple reference genome sequences of hot pepper reveal the massive evolution of plant disease resistance genes by retroduplication.</title>
        <authorList>
            <person name="Kim S."/>
            <person name="Park J."/>
            <person name="Yeom S.-I."/>
            <person name="Kim Y.-M."/>
            <person name="Seo E."/>
            <person name="Kim K.-T."/>
            <person name="Kim M.-S."/>
            <person name="Lee J.M."/>
            <person name="Cheong K."/>
            <person name="Shin H.-S."/>
            <person name="Kim S.-B."/>
            <person name="Han K."/>
            <person name="Lee J."/>
            <person name="Park M."/>
            <person name="Lee H.-A."/>
            <person name="Lee H.-Y."/>
            <person name="Lee Y."/>
            <person name="Oh S."/>
            <person name="Lee J.H."/>
            <person name="Choi E."/>
            <person name="Choi E."/>
            <person name="Lee S.E."/>
            <person name="Jeon J."/>
            <person name="Kim H."/>
            <person name="Choi G."/>
            <person name="Song H."/>
            <person name="Lee J."/>
            <person name="Lee S.-C."/>
            <person name="Kwon J.-K."/>
            <person name="Lee H.-Y."/>
            <person name="Koo N."/>
            <person name="Hong Y."/>
            <person name="Kim R.W."/>
            <person name="Kang W.-H."/>
            <person name="Huh J.H."/>
            <person name="Kang B.-C."/>
            <person name="Yang T.-J."/>
            <person name="Lee Y.-H."/>
            <person name="Bennetzen J.L."/>
            <person name="Choi D."/>
        </authorList>
    </citation>
    <scope>NUCLEOTIDE SEQUENCE [LARGE SCALE GENOMIC DNA]</scope>
    <source>
        <strain evidence="4">cv. PBC81</strain>
    </source>
</reference>
<dbReference type="PANTHER" id="PTHR34802">
    <property type="entry name" value="CHORISMATE SYNTHASE"/>
    <property type="match status" value="1"/>
</dbReference>
<gene>
    <name evidence="3" type="ORF">CQW23_06137</name>
</gene>
<accession>A0A2G2X2G6</accession>
<dbReference type="OrthoDB" id="1741711at2759"/>
<dbReference type="AlphaFoldDB" id="A0A2G2X2G6"/>
<sequence>MRSLKDEKAVLAEKLHSEVDNLKSRCTEMKRMLFEDEGQIKLKESALKSSINLFLDKERELQDRIEELDKRLEELTQNAERLSEQETQKVAEVLSLEDESPCQMLTMKSCNGCLLKKKIETSESNTRHIQKLSNKIEHLRKRNKEMEDELKEMQESLNSEFEDTSHGIQDRQRVPDSFSLQGYRRTDYSSSPPTCGDFSSYSRGDYGRWESRSSG</sequence>
<feature type="coiled-coil region" evidence="1">
    <location>
        <begin position="12"/>
        <end position="92"/>
    </location>
</feature>
<keyword evidence="1" id="KW-0175">Coiled coil</keyword>
<dbReference type="EMBL" id="MLFT02000003">
    <property type="protein sequence ID" value="PHT51675.1"/>
    <property type="molecule type" value="Genomic_DNA"/>
</dbReference>
<evidence type="ECO:0000256" key="2">
    <source>
        <dbReference type="SAM" id="MobiDB-lite"/>
    </source>
</evidence>
<organism evidence="3 4">
    <name type="scientific">Capsicum baccatum</name>
    <name type="common">Peruvian pepper</name>
    <dbReference type="NCBI Taxonomy" id="33114"/>
    <lineage>
        <taxon>Eukaryota</taxon>
        <taxon>Viridiplantae</taxon>
        <taxon>Streptophyta</taxon>
        <taxon>Embryophyta</taxon>
        <taxon>Tracheophyta</taxon>
        <taxon>Spermatophyta</taxon>
        <taxon>Magnoliopsida</taxon>
        <taxon>eudicotyledons</taxon>
        <taxon>Gunneridae</taxon>
        <taxon>Pentapetalae</taxon>
        <taxon>asterids</taxon>
        <taxon>lamiids</taxon>
        <taxon>Solanales</taxon>
        <taxon>Solanaceae</taxon>
        <taxon>Solanoideae</taxon>
        <taxon>Capsiceae</taxon>
        <taxon>Capsicum</taxon>
    </lineage>
</organism>
<evidence type="ECO:0000313" key="4">
    <source>
        <dbReference type="Proteomes" id="UP000224567"/>
    </source>
</evidence>
<name>A0A2G2X2G6_CAPBA</name>
<feature type="compositionally biased region" description="Basic and acidic residues" evidence="2">
    <location>
        <begin position="205"/>
        <end position="215"/>
    </location>
</feature>
<evidence type="ECO:0000313" key="3">
    <source>
        <dbReference type="EMBL" id="PHT51675.1"/>
    </source>
</evidence>
<dbReference type="PANTHER" id="PTHR34802:SF4">
    <property type="match status" value="1"/>
</dbReference>
<evidence type="ECO:0000256" key="1">
    <source>
        <dbReference type="SAM" id="Coils"/>
    </source>
</evidence>
<protein>
    <submittedName>
        <fullName evidence="3">Uncharacterized protein</fullName>
    </submittedName>
</protein>
<dbReference type="Proteomes" id="UP000224567">
    <property type="component" value="Unassembled WGS sequence"/>
</dbReference>
<feature type="region of interest" description="Disordered" evidence="2">
    <location>
        <begin position="147"/>
        <end position="215"/>
    </location>
</feature>